<proteinExistence type="predicted"/>
<evidence type="ECO:0000259" key="3">
    <source>
        <dbReference type="SMART" id="SM01088"/>
    </source>
</evidence>
<evidence type="ECO:0000256" key="2">
    <source>
        <dbReference type="SAM" id="Phobius"/>
    </source>
</evidence>
<dbReference type="EMBL" id="UYRR01029935">
    <property type="protein sequence ID" value="VDK40655.1"/>
    <property type="molecule type" value="Genomic_DNA"/>
</dbReference>
<keyword evidence="1" id="KW-0677">Repeat</keyword>
<dbReference type="InterPro" id="IPR002486">
    <property type="entry name" value="Col_cuticle_N"/>
</dbReference>
<accession>A0A0M3JQB5</accession>
<dbReference type="SMART" id="SM01088">
    <property type="entry name" value="Col_cuticle_N"/>
    <property type="match status" value="1"/>
</dbReference>
<keyword evidence="2" id="KW-1133">Transmembrane helix</keyword>
<evidence type="ECO:0000313" key="8">
    <source>
        <dbReference type="WBParaSite" id="ASIM_0000986601-mRNA-1"/>
    </source>
</evidence>
<feature type="domain" description="Nematode cuticle collagen N-terminal" evidence="3">
    <location>
        <begin position="17"/>
        <end position="69"/>
    </location>
</feature>
<dbReference type="Proteomes" id="UP000267096">
    <property type="component" value="Unassembled WGS sequence"/>
</dbReference>
<keyword evidence="6" id="KW-1185">Reference proteome</keyword>
<dbReference type="WBParaSite" id="ASIM_0000986501-mRNA-1">
    <property type="protein sequence ID" value="ASIM_0000986501-mRNA-1"/>
    <property type="gene ID" value="ASIM_0000986501"/>
</dbReference>
<feature type="transmembrane region" description="Helical" evidence="2">
    <location>
        <begin position="20"/>
        <end position="41"/>
    </location>
</feature>
<dbReference type="EMBL" id="UYRR01029938">
    <property type="protein sequence ID" value="VDK40664.1"/>
    <property type="molecule type" value="Genomic_DNA"/>
</dbReference>
<dbReference type="OrthoDB" id="5876029at2759"/>
<dbReference type="AlphaFoldDB" id="A0A0M3JQB5"/>
<reference evidence="7 8" key="1">
    <citation type="submission" date="2017-02" db="UniProtKB">
        <authorList>
            <consortium name="WormBaseParasite"/>
        </authorList>
    </citation>
    <scope>IDENTIFICATION</scope>
</reference>
<sequence>MGSDDKVLVEEVESMKKVAFFGVAVSTVATIAAIIAVPMLYNYMHHVQSSLEVEADFCQLRTGKLYEEFNRVR</sequence>
<gene>
    <name evidence="4" type="ORF">ASIM_LOCUS9595</name>
    <name evidence="5" type="ORF">ASIM_LOCUS9598</name>
</gene>
<evidence type="ECO:0000313" key="6">
    <source>
        <dbReference type="Proteomes" id="UP000267096"/>
    </source>
</evidence>
<evidence type="ECO:0000256" key="1">
    <source>
        <dbReference type="ARBA" id="ARBA00022737"/>
    </source>
</evidence>
<keyword evidence="2" id="KW-0472">Membrane</keyword>
<dbReference type="WBParaSite" id="ASIM_0000986601-mRNA-1">
    <property type="protein sequence ID" value="ASIM_0000986601-mRNA-1"/>
    <property type="gene ID" value="ASIM_0000986601"/>
</dbReference>
<evidence type="ECO:0000313" key="5">
    <source>
        <dbReference type="EMBL" id="VDK40664.1"/>
    </source>
</evidence>
<organism evidence="8">
    <name type="scientific">Anisakis simplex</name>
    <name type="common">Herring worm</name>
    <dbReference type="NCBI Taxonomy" id="6269"/>
    <lineage>
        <taxon>Eukaryota</taxon>
        <taxon>Metazoa</taxon>
        <taxon>Ecdysozoa</taxon>
        <taxon>Nematoda</taxon>
        <taxon>Chromadorea</taxon>
        <taxon>Rhabditida</taxon>
        <taxon>Spirurina</taxon>
        <taxon>Ascaridomorpha</taxon>
        <taxon>Ascaridoidea</taxon>
        <taxon>Anisakidae</taxon>
        <taxon>Anisakis</taxon>
        <taxon>Anisakis simplex complex</taxon>
    </lineage>
</organism>
<dbReference type="GO" id="GO:0042302">
    <property type="term" value="F:structural constituent of cuticle"/>
    <property type="evidence" value="ECO:0007669"/>
    <property type="project" value="InterPro"/>
</dbReference>
<reference evidence="4 6" key="2">
    <citation type="submission" date="2018-11" db="EMBL/GenBank/DDBJ databases">
        <authorList>
            <consortium name="Pathogen Informatics"/>
        </authorList>
    </citation>
    <scope>NUCLEOTIDE SEQUENCE [LARGE SCALE GENOMIC DNA]</scope>
</reference>
<protein>
    <submittedName>
        <fullName evidence="7 8">Col_cuticle_N domain-containing protein</fullName>
    </submittedName>
</protein>
<name>A0A0M3JQB5_ANISI</name>
<dbReference type="Pfam" id="PF01484">
    <property type="entry name" value="Col_cuticle_N"/>
    <property type="match status" value="1"/>
</dbReference>
<evidence type="ECO:0000313" key="7">
    <source>
        <dbReference type="WBParaSite" id="ASIM_0000986501-mRNA-1"/>
    </source>
</evidence>
<keyword evidence="2" id="KW-0812">Transmembrane</keyword>
<evidence type="ECO:0000313" key="4">
    <source>
        <dbReference type="EMBL" id="VDK40655.1"/>
    </source>
</evidence>